<dbReference type="Proteomes" id="UP000054270">
    <property type="component" value="Unassembled WGS sequence"/>
</dbReference>
<evidence type="ECO:0000313" key="3">
    <source>
        <dbReference type="Proteomes" id="UP000054270"/>
    </source>
</evidence>
<dbReference type="Gene3D" id="2.60.40.420">
    <property type="entry name" value="Cupredoxins - blue copper proteins"/>
    <property type="match status" value="1"/>
</dbReference>
<keyword evidence="1" id="KW-0732">Signal</keyword>
<proteinExistence type="predicted"/>
<evidence type="ECO:0000313" key="2">
    <source>
        <dbReference type="EMBL" id="KJA25108.1"/>
    </source>
</evidence>
<gene>
    <name evidence="2" type="ORF">HYPSUDRAFT_135161</name>
</gene>
<feature type="chain" id="PRO_5002247074" description="Plastocyanin-like domain-containing protein" evidence="1">
    <location>
        <begin position="21"/>
        <end position="77"/>
    </location>
</feature>
<evidence type="ECO:0000256" key="1">
    <source>
        <dbReference type="SAM" id="SignalP"/>
    </source>
</evidence>
<name>A0A0D2MME0_HYPSF</name>
<dbReference type="EMBL" id="KN817533">
    <property type="protein sequence ID" value="KJA25108.1"/>
    <property type="molecule type" value="Genomic_DNA"/>
</dbReference>
<feature type="signal peptide" evidence="1">
    <location>
        <begin position="1"/>
        <end position="20"/>
    </location>
</feature>
<dbReference type="STRING" id="945553.A0A0D2MME0"/>
<protein>
    <recommendedName>
        <fullName evidence="4">Plastocyanin-like domain-containing protein</fullName>
    </recommendedName>
</protein>
<reference evidence="3" key="1">
    <citation type="submission" date="2014-04" db="EMBL/GenBank/DDBJ databases">
        <title>Evolutionary Origins and Diversification of the Mycorrhizal Mutualists.</title>
        <authorList>
            <consortium name="DOE Joint Genome Institute"/>
            <consortium name="Mycorrhizal Genomics Consortium"/>
            <person name="Kohler A."/>
            <person name="Kuo A."/>
            <person name="Nagy L.G."/>
            <person name="Floudas D."/>
            <person name="Copeland A."/>
            <person name="Barry K.W."/>
            <person name="Cichocki N."/>
            <person name="Veneault-Fourrey C."/>
            <person name="LaButti K."/>
            <person name="Lindquist E.A."/>
            <person name="Lipzen A."/>
            <person name="Lundell T."/>
            <person name="Morin E."/>
            <person name="Murat C."/>
            <person name="Riley R."/>
            <person name="Ohm R."/>
            <person name="Sun H."/>
            <person name="Tunlid A."/>
            <person name="Henrissat B."/>
            <person name="Grigoriev I.V."/>
            <person name="Hibbett D.S."/>
            <person name="Martin F."/>
        </authorList>
    </citation>
    <scope>NUCLEOTIDE SEQUENCE [LARGE SCALE GENOMIC DNA]</scope>
    <source>
        <strain evidence="3">FD-334 SS-4</strain>
    </source>
</reference>
<dbReference type="InterPro" id="IPR008972">
    <property type="entry name" value="Cupredoxin"/>
</dbReference>
<organism evidence="2 3">
    <name type="scientific">Hypholoma sublateritium (strain FD-334 SS-4)</name>
    <dbReference type="NCBI Taxonomy" id="945553"/>
    <lineage>
        <taxon>Eukaryota</taxon>
        <taxon>Fungi</taxon>
        <taxon>Dikarya</taxon>
        <taxon>Basidiomycota</taxon>
        <taxon>Agaricomycotina</taxon>
        <taxon>Agaricomycetes</taxon>
        <taxon>Agaricomycetidae</taxon>
        <taxon>Agaricales</taxon>
        <taxon>Agaricineae</taxon>
        <taxon>Strophariaceae</taxon>
        <taxon>Hypholoma</taxon>
    </lineage>
</organism>
<keyword evidence="3" id="KW-1185">Reference proteome</keyword>
<dbReference type="SUPFAM" id="SSF49503">
    <property type="entry name" value="Cupredoxins"/>
    <property type="match status" value="1"/>
</dbReference>
<sequence length="77" mass="8210">MVIASLTVLTFFLAYSSVKAADVDIIFNLDNSQVAPDGFSRAGVIVNGIFPGTLIQANKSDVLHITVNDALTNPTMR</sequence>
<dbReference type="OrthoDB" id="2121828at2759"/>
<evidence type="ECO:0008006" key="4">
    <source>
        <dbReference type="Google" id="ProtNLM"/>
    </source>
</evidence>
<dbReference type="AlphaFoldDB" id="A0A0D2MME0"/>
<accession>A0A0D2MME0</accession>